<keyword evidence="1" id="KW-0175">Coiled coil</keyword>
<evidence type="ECO:0000256" key="2">
    <source>
        <dbReference type="SAM" id="MobiDB-lite"/>
    </source>
</evidence>
<dbReference type="HOGENOM" id="CLU_652789_0_0_1"/>
<evidence type="ECO:0000313" key="4">
    <source>
        <dbReference type="EnsemblPlants" id="OB0090G10010.1"/>
    </source>
</evidence>
<keyword evidence="5" id="KW-1185">Reference proteome</keyword>
<dbReference type="Gramene" id="OB0090G10010.1">
    <property type="protein sequence ID" value="OB0090G10010.1"/>
    <property type="gene ID" value="OB0090G10010"/>
</dbReference>
<dbReference type="eggNOG" id="ENOG502R4QM">
    <property type="taxonomic scope" value="Eukaryota"/>
</dbReference>
<evidence type="ECO:0000256" key="1">
    <source>
        <dbReference type="SAM" id="Coils"/>
    </source>
</evidence>
<name>J3KUX6_ORYBR</name>
<sequence length="421" mass="46280">MASSSTSPSADAIAFEIPEEFDDWWSEICQHLFAVPVGFYRNRIDSDYTFSNSKASLAAPTITRSGRPIEYSTFAIPALGHCTPSPSEYIKNFTGPPSPPRKLKRKNRTNKPTTKIAKITAEAVPLETSFADMDAAVDAAADKQSDNNTDQTTDPQPPPASTTTCAKYKVITHRPFLRRAKVGFHAAFSFYPSADTGFYLWQPSVASATTSTLTPLVDTDLEPIDNAEEMITPTPHTIQPADAIPGVQDLDDFFSFNVSQYFDPSEAGTDAFISLPADIKERLTDILARLDYPIDTLINNAGSIRSRIEEIQDRLPDDLIDAIAPAGYIESHRFPMLLARQRIANHACQVSAQVKVQTDRERAVVEKARLDELQSAEPAISANIADRQKKKADLEAQLAKVMEKLAAKEEKMANLPSAITT</sequence>
<dbReference type="AlphaFoldDB" id="J3KUX6"/>
<evidence type="ECO:0000259" key="3">
    <source>
        <dbReference type="Pfam" id="PF07197"/>
    </source>
</evidence>
<dbReference type="OMA" id="RIANHAC"/>
<protein>
    <recommendedName>
        <fullName evidence="3">DUF1409 domain-containing protein</fullName>
    </recommendedName>
</protein>
<reference evidence="4" key="1">
    <citation type="submission" date="2015-06" db="UniProtKB">
        <authorList>
            <consortium name="EnsemblPlants"/>
        </authorList>
    </citation>
    <scope>IDENTIFICATION</scope>
</reference>
<evidence type="ECO:0000313" key="5">
    <source>
        <dbReference type="Proteomes" id="UP000006038"/>
    </source>
</evidence>
<feature type="coiled-coil region" evidence="1">
    <location>
        <begin position="384"/>
        <end position="411"/>
    </location>
</feature>
<dbReference type="Pfam" id="PF07197">
    <property type="entry name" value="DUF1409"/>
    <property type="match status" value="1"/>
</dbReference>
<dbReference type="InterPro" id="IPR010811">
    <property type="entry name" value="DUF1409"/>
</dbReference>
<accession>J3KUX6</accession>
<organism evidence="4">
    <name type="scientific">Oryza brachyantha</name>
    <name type="common">malo sina</name>
    <dbReference type="NCBI Taxonomy" id="4533"/>
    <lineage>
        <taxon>Eukaryota</taxon>
        <taxon>Viridiplantae</taxon>
        <taxon>Streptophyta</taxon>
        <taxon>Embryophyta</taxon>
        <taxon>Tracheophyta</taxon>
        <taxon>Spermatophyta</taxon>
        <taxon>Magnoliopsida</taxon>
        <taxon>Liliopsida</taxon>
        <taxon>Poales</taxon>
        <taxon>Poaceae</taxon>
        <taxon>BOP clade</taxon>
        <taxon>Oryzoideae</taxon>
        <taxon>Oryzeae</taxon>
        <taxon>Oryzinae</taxon>
        <taxon>Oryza</taxon>
    </lineage>
</organism>
<feature type="domain" description="DUF1409" evidence="3">
    <location>
        <begin position="289"/>
        <end position="336"/>
    </location>
</feature>
<feature type="region of interest" description="Disordered" evidence="2">
    <location>
        <begin position="94"/>
        <end position="113"/>
    </location>
</feature>
<dbReference type="Proteomes" id="UP000006038">
    <property type="component" value="Unassembled WGS sequence"/>
</dbReference>
<dbReference type="EnsemblPlants" id="OB0090G10010.1">
    <property type="protein sequence ID" value="OB0090G10010.1"/>
    <property type="gene ID" value="OB0090G10010"/>
</dbReference>
<proteinExistence type="predicted"/>
<feature type="region of interest" description="Disordered" evidence="2">
    <location>
        <begin position="140"/>
        <end position="163"/>
    </location>
</feature>